<reference evidence="1 2" key="1">
    <citation type="submission" date="2020-04" db="EMBL/GenBank/DDBJ databases">
        <title>Genome sequence of Altibacter aquimarinus strain ALE3EI.</title>
        <authorList>
            <person name="Oh H.-M."/>
            <person name="Jang D."/>
        </authorList>
    </citation>
    <scope>NUCLEOTIDE SEQUENCE [LARGE SCALE GENOMIC DNA]</scope>
    <source>
        <strain evidence="1 2">ALE3EI</strain>
    </source>
</reference>
<dbReference type="KEGG" id="alti:ALE3EI_2247"/>
<gene>
    <name evidence="1" type="ORF">ALE3EI_2247</name>
</gene>
<dbReference type="Proteomes" id="UP000515514">
    <property type="component" value="Chromosome"/>
</dbReference>
<dbReference type="PANTHER" id="PTHR33639">
    <property type="entry name" value="THIOL-DISULFIDE OXIDOREDUCTASE DCC"/>
    <property type="match status" value="1"/>
</dbReference>
<dbReference type="AlphaFoldDB" id="A0A7G8PWS4"/>
<dbReference type="InterPro" id="IPR007263">
    <property type="entry name" value="DCC1-like"/>
</dbReference>
<dbReference type="Pfam" id="PF04134">
    <property type="entry name" value="DCC1-like"/>
    <property type="match status" value="1"/>
</dbReference>
<accession>A0A7G8PWS4</accession>
<proteinExistence type="predicted"/>
<dbReference type="InterPro" id="IPR052927">
    <property type="entry name" value="DCC_oxidoreductase"/>
</dbReference>
<evidence type="ECO:0000313" key="2">
    <source>
        <dbReference type="Proteomes" id="UP000515514"/>
    </source>
</evidence>
<dbReference type="PANTHER" id="PTHR33639:SF2">
    <property type="entry name" value="DUF393 DOMAIN-CONTAINING PROTEIN"/>
    <property type="match status" value="1"/>
</dbReference>
<sequence length="110" mass="12886">MIKRDVEDRFRFAALQSETGLKYVQKHNIDTNKVDSILLIDGDKYYQKSGAALRIALYLNGAYPLLYGLLIIPKFIRDGVYEYIARNRYRWYGKKESCMIPTPELKAKFL</sequence>
<protein>
    <submittedName>
        <fullName evidence="1">Thiol-disulfide oxidoreductase</fullName>
    </submittedName>
</protein>
<keyword evidence="2" id="KW-1185">Reference proteome</keyword>
<evidence type="ECO:0000313" key="1">
    <source>
        <dbReference type="EMBL" id="QNJ98790.1"/>
    </source>
</evidence>
<organism evidence="1 2">
    <name type="scientific">Constantimarinum furrinae</name>
    <dbReference type="NCBI Taxonomy" id="2562285"/>
    <lineage>
        <taxon>Bacteria</taxon>
        <taxon>Pseudomonadati</taxon>
        <taxon>Bacteroidota</taxon>
        <taxon>Flavobacteriia</taxon>
        <taxon>Flavobacteriales</taxon>
        <taxon>Flavobacteriaceae</taxon>
        <taxon>Altibacter/Constantimarinum group</taxon>
        <taxon>Constantimarinum</taxon>
    </lineage>
</organism>
<dbReference type="GO" id="GO:0015035">
    <property type="term" value="F:protein-disulfide reductase activity"/>
    <property type="evidence" value="ECO:0007669"/>
    <property type="project" value="InterPro"/>
</dbReference>
<name>A0A7G8PWS4_9FLAO</name>
<dbReference type="EMBL" id="CP052909">
    <property type="protein sequence ID" value="QNJ98790.1"/>
    <property type="molecule type" value="Genomic_DNA"/>
</dbReference>